<reference evidence="13 14" key="1">
    <citation type="submission" date="2019-08" db="EMBL/GenBank/DDBJ databases">
        <title>Aureimonas fodiniaquatilis sp. nov., isolated from a coal mine wastewater.</title>
        <authorList>
            <person name="Kim W."/>
        </authorList>
    </citation>
    <scope>NUCLEOTIDE SEQUENCE [LARGE SCALE GENOMIC DNA]</scope>
    <source>
        <strain evidence="13 14">CAU 1482</strain>
    </source>
</reference>
<dbReference type="PROSITE" id="PS01244">
    <property type="entry name" value="ACONITASE_2"/>
    <property type="match status" value="1"/>
</dbReference>
<evidence type="ECO:0000256" key="5">
    <source>
        <dbReference type="ARBA" id="ARBA00022723"/>
    </source>
</evidence>
<evidence type="ECO:0000256" key="9">
    <source>
        <dbReference type="ARBA" id="ARBA00023501"/>
    </source>
</evidence>
<dbReference type="PANTHER" id="PTHR11670">
    <property type="entry name" value="ACONITASE/IRON-RESPONSIVE ELEMENT FAMILY MEMBER"/>
    <property type="match status" value="1"/>
</dbReference>
<evidence type="ECO:0000256" key="6">
    <source>
        <dbReference type="ARBA" id="ARBA00023004"/>
    </source>
</evidence>
<evidence type="ECO:0000256" key="4">
    <source>
        <dbReference type="ARBA" id="ARBA00022485"/>
    </source>
</evidence>
<dbReference type="InterPro" id="IPR015928">
    <property type="entry name" value="Aconitase/3IPM_dehydase_swvl"/>
</dbReference>
<dbReference type="InterPro" id="IPR036008">
    <property type="entry name" value="Aconitase_4Fe-4S_dom"/>
</dbReference>
<dbReference type="Pfam" id="PF00330">
    <property type="entry name" value="Aconitase"/>
    <property type="match status" value="1"/>
</dbReference>
<dbReference type="PROSITE" id="PS00450">
    <property type="entry name" value="ACONITASE_1"/>
    <property type="match status" value="1"/>
</dbReference>
<dbReference type="EMBL" id="VTWH01000006">
    <property type="protein sequence ID" value="KAA0968217.1"/>
    <property type="molecule type" value="Genomic_DNA"/>
</dbReference>
<keyword evidence="4 10" id="KW-0004">4Fe-4S</keyword>
<dbReference type="InterPro" id="IPR001030">
    <property type="entry name" value="Acoase/IPM_deHydtase_lsu_aba"/>
</dbReference>
<dbReference type="InterPro" id="IPR018136">
    <property type="entry name" value="Aconitase_4Fe-4S_BS"/>
</dbReference>
<keyword evidence="14" id="KW-1185">Reference proteome</keyword>
<name>A0A5B0DMX1_9HYPH</name>
<comment type="cofactor">
    <cofactor evidence="1">
        <name>[4Fe-4S] cluster</name>
        <dbReference type="ChEBI" id="CHEBI:49883"/>
    </cofactor>
</comment>
<evidence type="ECO:0000256" key="10">
    <source>
        <dbReference type="RuleBase" id="RU361275"/>
    </source>
</evidence>
<dbReference type="GO" id="GO:0003994">
    <property type="term" value="F:aconitate hydratase activity"/>
    <property type="evidence" value="ECO:0007669"/>
    <property type="project" value="UniProtKB-EC"/>
</dbReference>
<dbReference type="AlphaFoldDB" id="A0A5B0DMX1"/>
<dbReference type="NCBIfam" id="TIGR01341">
    <property type="entry name" value="aconitase_1"/>
    <property type="match status" value="1"/>
</dbReference>
<dbReference type="UniPathway" id="UPA00223">
    <property type="reaction ID" value="UER00718"/>
</dbReference>
<comment type="function">
    <text evidence="10">Catalyzes the isomerization of citrate to isocitrate via cis-aconitate.</text>
</comment>
<dbReference type="GO" id="GO:0006099">
    <property type="term" value="P:tricarboxylic acid cycle"/>
    <property type="evidence" value="ECO:0007669"/>
    <property type="project" value="UniProtKB-UniPathway"/>
</dbReference>
<keyword evidence="5" id="KW-0479">Metal-binding</keyword>
<comment type="similarity">
    <text evidence="3 10">Belongs to the aconitase/IPM isomerase family.</text>
</comment>
<accession>A0A5B0DMX1</accession>
<dbReference type="SUPFAM" id="SSF53732">
    <property type="entry name" value="Aconitase iron-sulfur domain"/>
    <property type="match status" value="1"/>
</dbReference>
<dbReference type="Gene3D" id="3.20.19.10">
    <property type="entry name" value="Aconitase, domain 4"/>
    <property type="match status" value="1"/>
</dbReference>
<evidence type="ECO:0000256" key="3">
    <source>
        <dbReference type="ARBA" id="ARBA00007185"/>
    </source>
</evidence>
<evidence type="ECO:0000313" key="14">
    <source>
        <dbReference type="Proteomes" id="UP000324738"/>
    </source>
</evidence>
<evidence type="ECO:0000313" key="13">
    <source>
        <dbReference type="EMBL" id="KAA0968217.1"/>
    </source>
</evidence>
<gene>
    <name evidence="13" type="primary">acnA</name>
    <name evidence="13" type="ORF">FPY71_18005</name>
</gene>
<dbReference type="NCBIfam" id="NF009520">
    <property type="entry name" value="PRK12881.1"/>
    <property type="match status" value="1"/>
</dbReference>
<evidence type="ECO:0000256" key="8">
    <source>
        <dbReference type="ARBA" id="ARBA00023239"/>
    </source>
</evidence>
<dbReference type="GO" id="GO:0046872">
    <property type="term" value="F:metal ion binding"/>
    <property type="evidence" value="ECO:0007669"/>
    <property type="project" value="UniProtKB-KW"/>
</dbReference>
<dbReference type="InterPro" id="IPR000573">
    <property type="entry name" value="AconitaseA/IPMdHydase_ssu_swvl"/>
</dbReference>
<comment type="caution">
    <text evidence="13">The sequence shown here is derived from an EMBL/GenBank/DDBJ whole genome shotgun (WGS) entry which is preliminary data.</text>
</comment>
<feature type="domain" description="Aconitase A/isopropylmalate dehydratase small subunit swivel" evidence="12">
    <location>
        <begin position="675"/>
        <end position="794"/>
    </location>
</feature>
<dbReference type="Gene3D" id="6.10.190.10">
    <property type="match status" value="1"/>
</dbReference>
<evidence type="ECO:0000256" key="2">
    <source>
        <dbReference type="ARBA" id="ARBA00004717"/>
    </source>
</evidence>
<evidence type="ECO:0000256" key="1">
    <source>
        <dbReference type="ARBA" id="ARBA00001966"/>
    </source>
</evidence>
<dbReference type="InterPro" id="IPR006249">
    <property type="entry name" value="Aconitase/IRP2"/>
</dbReference>
<dbReference type="GO" id="GO:0051539">
    <property type="term" value="F:4 iron, 4 sulfur cluster binding"/>
    <property type="evidence" value="ECO:0007669"/>
    <property type="project" value="UniProtKB-KW"/>
</dbReference>
<comment type="catalytic activity">
    <reaction evidence="9 10">
        <text>citrate = D-threo-isocitrate</text>
        <dbReference type="Rhea" id="RHEA:10336"/>
        <dbReference type="ChEBI" id="CHEBI:15562"/>
        <dbReference type="ChEBI" id="CHEBI:16947"/>
        <dbReference type="EC" id="4.2.1.3"/>
    </reaction>
</comment>
<keyword evidence="6 10" id="KW-0408">Iron</keyword>
<protein>
    <recommendedName>
        <fullName evidence="10">Aconitate hydratase</fullName>
        <shortName evidence="10">Aconitase</shortName>
        <ecNumber evidence="10">4.2.1.3</ecNumber>
    </recommendedName>
</protein>
<dbReference type="InterPro" id="IPR015931">
    <property type="entry name" value="Acnase/IPM_dHydase_lsu_aba_1/3"/>
</dbReference>
<sequence>MIARKNSFRTLRTDAGQQFVDMHAADACFPGLNRLPISLRLLFENMLRNEDGTSVTSADIEALARRAYGDTEELEIAFYPTRVLMQDYAGMPALIDLAALRDYVASSGLSVQAVNPRVRTDVVVDHSIIVHDARSPQSLGINQAREIEDNYERFAFLKWAQQAFDNLRIVPPGQGIVHQINLEYLADVVSHITAEDGDWLVPDTLIGTDSHTPMINGLGVLGWGVGGIEAEAVMMGEAVSMLVPPVIGVRLTGSISEGILATDIVLSLTECLRKRGVVGAFLEFFGPGVAALSVADRATIANMTPEFGATISLFPCDSSTMRYLALTGRTPAQQHRTQTYLQRNGFWRNDDVEPLFADVVEFNLSTVGRVASGPARPEQRRDLSELPGLISKRPEGAAIPDEAVVRDGDIVIAAITSCTNTSNPVAMLAAGLLARKARILGLNVPDHVKTSLAPGSRVVADYLQETGLMEDLSALGFDLVGFGCTTCVGNSGELAGPISTAIDAHGLDVAAVLSGNRNFEARIHSKIKSNFLVSPPLVVAYALAGTVLRDLTSEPIGISTSGNPVHLSDIWPTAGEIETAALVAENPERFAARYSGVFDGGPLWADLPADTGERFSWAEESTYFKRPPFFDMPPVAAPHSPVLNQARPLLLLGDSVTTDHISPVGSIGPDSPAGQYLVSLGVERESFNTYGARRGNHQVMARGTFANPRLKNRLAESGNGNAAMTVFSDAENFAQQGCSAVVIAGKNYGAGSARDWAAKGTRLLGVSAILAESFERIHRSNLVRMGVLPLQFPDGFSVATLNLGREHRFSIATTMEALEPRMSVRLEISGGPVDIAPIDMLVRIDTAQELRYFQNGGILQSIAGDVMARASVQG</sequence>
<keyword evidence="8 10" id="KW-0456">Lyase</keyword>
<organism evidence="13 14">
    <name type="scientific">Aureimonas fodinaquatilis</name>
    <dbReference type="NCBI Taxonomy" id="2565783"/>
    <lineage>
        <taxon>Bacteria</taxon>
        <taxon>Pseudomonadati</taxon>
        <taxon>Pseudomonadota</taxon>
        <taxon>Alphaproteobacteria</taxon>
        <taxon>Hyphomicrobiales</taxon>
        <taxon>Aurantimonadaceae</taxon>
        <taxon>Aureimonas</taxon>
    </lineage>
</organism>
<dbReference type="SUPFAM" id="SSF52016">
    <property type="entry name" value="LeuD/IlvD-like"/>
    <property type="match status" value="1"/>
</dbReference>
<dbReference type="OrthoDB" id="9764318at2"/>
<dbReference type="NCBIfam" id="NF006757">
    <property type="entry name" value="PRK09277.1"/>
    <property type="match status" value="1"/>
</dbReference>
<dbReference type="PRINTS" id="PR00415">
    <property type="entry name" value="ACONITASE"/>
</dbReference>
<evidence type="ECO:0000259" key="12">
    <source>
        <dbReference type="Pfam" id="PF00694"/>
    </source>
</evidence>
<comment type="pathway">
    <text evidence="2">Carbohydrate metabolism; tricarboxylic acid cycle; isocitrate from oxaloacetate: step 2/2.</text>
</comment>
<dbReference type="EC" id="4.2.1.3" evidence="10"/>
<feature type="domain" description="Aconitase/3-isopropylmalate dehydratase large subunit alpha/beta/alpha" evidence="11">
    <location>
        <begin position="72"/>
        <end position="545"/>
    </location>
</feature>
<dbReference type="FunFam" id="3.20.19.10:FF:000001">
    <property type="entry name" value="Aconitate hydratase"/>
    <property type="match status" value="1"/>
</dbReference>
<keyword evidence="7 10" id="KW-0411">Iron-sulfur</keyword>
<evidence type="ECO:0000259" key="11">
    <source>
        <dbReference type="Pfam" id="PF00330"/>
    </source>
</evidence>
<dbReference type="Proteomes" id="UP000324738">
    <property type="component" value="Unassembled WGS sequence"/>
</dbReference>
<dbReference type="RefSeq" id="WP_149301734.1">
    <property type="nucleotide sequence ID" value="NZ_VTWH01000006.1"/>
</dbReference>
<dbReference type="Gene3D" id="3.30.499.10">
    <property type="entry name" value="Aconitase, domain 3"/>
    <property type="match status" value="2"/>
</dbReference>
<proteinExistence type="inferred from homology"/>
<evidence type="ECO:0000256" key="7">
    <source>
        <dbReference type="ARBA" id="ARBA00023014"/>
    </source>
</evidence>
<dbReference type="Pfam" id="PF00694">
    <property type="entry name" value="Aconitase_C"/>
    <property type="match status" value="1"/>
</dbReference>